<protein>
    <submittedName>
        <fullName evidence="2">Ankyrin repeat-containing protein</fullName>
    </submittedName>
</protein>
<dbReference type="AlphaFoldDB" id="A0A146KC40"/>
<dbReference type="Gene3D" id="1.25.40.20">
    <property type="entry name" value="Ankyrin repeat-containing domain"/>
    <property type="match status" value="1"/>
</dbReference>
<dbReference type="InterPro" id="IPR036770">
    <property type="entry name" value="Ankyrin_rpt-contain_sf"/>
</dbReference>
<dbReference type="EMBL" id="GDID01002499">
    <property type="protein sequence ID" value="JAP94107.1"/>
    <property type="molecule type" value="Transcribed_RNA"/>
</dbReference>
<name>A0A146KC40_9EUKA</name>
<organism evidence="2">
    <name type="scientific">Trepomonas sp. PC1</name>
    <dbReference type="NCBI Taxonomy" id="1076344"/>
    <lineage>
        <taxon>Eukaryota</taxon>
        <taxon>Metamonada</taxon>
        <taxon>Diplomonadida</taxon>
        <taxon>Hexamitidae</taxon>
        <taxon>Hexamitinae</taxon>
        <taxon>Trepomonas</taxon>
    </lineage>
</organism>
<accession>A0A146KC40</accession>
<proteinExistence type="predicted"/>
<dbReference type="SUPFAM" id="SSF48403">
    <property type="entry name" value="Ankyrin repeat"/>
    <property type="match status" value="1"/>
</dbReference>
<reference evidence="2" key="1">
    <citation type="submission" date="2015-07" db="EMBL/GenBank/DDBJ databases">
        <title>Adaptation to a free-living lifestyle via gene acquisitions in the diplomonad Trepomonas sp. PC1.</title>
        <authorList>
            <person name="Xu F."/>
            <person name="Jerlstrom-Hultqvist J."/>
            <person name="Kolisko M."/>
            <person name="Simpson A.G.B."/>
            <person name="Roger A.J."/>
            <person name="Svard S.G."/>
            <person name="Andersson J.O."/>
        </authorList>
    </citation>
    <scope>NUCLEOTIDE SEQUENCE</scope>
    <source>
        <strain evidence="2">PC1</strain>
    </source>
</reference>
<feature type="non-terminal residue" evidence="2">
    <location>
        <position position="103"/>
    </location>
</feature>
<gene>
    <name evidence="2" type="ORF">TPC1_13360</name>
</gene>
<dbReference type="PANTHER" id="PTHR24120">
    <property type="entry name" value="GH07239P"/>
    <property type="match status" value="1"/>
</dbReference>
<evidence type="ECO:0000313" key="2">
    <source>
        <dbReference type="EMBL" id="JAP94107.1"/>
    </source>
</evidence>
<sequence>MLAAAAGSLQSVKILQKFEAGLTDQQGNTALMHAAYRGFVQIVAELKEFEGGQCNLQGQNALMIAKQRGFGEAAAVLEELESLGEQEEEGRIDQTEIQGNELA</sequence>
<feature type="region of interest" description="Disordered" evidence="1">
    <location>
        <begin position="82"/>
        <end position="103"/>
    </location>
</feature>
<evidence type="ECO:0000256" key="1">
    <source>
        <dbReference type="SAM" id="MobiDB-lite"/>
    </source>
</evidence>
<dbReference type="Pfam" id="PF12796">
    <property type="entry name" value="Ank_2"/>
    <property type="match status" value="1"/>
</dbReference>
<dbReference type="PANTHER" id="PTHR24120:SF4">
    <property type="entry name" value="GH07239P"/>
    <property type="match status" value="1"/>
</dbReference>
<dbReference type="InterPro" id="IPR002110">
    <property type="entry name" value="Ankyrin_rpt"/>
</dbReference>